<keyword evidence="3 7" id="KW-0597">Phosphoprotein</keyword>
<protein>
    <recommendedName>
        <fullName evidence="2">histidine kinase</fullName>
        <ecNumber evidence="2">2.7.13.3</ecNumber>
    </recommendedName>
</protein>
<evidence type="ECO:0000256" key="3">
    <source>
        <dbReference type="ARBA" id="ARBA00022553"/>
    </source>
</evidence>
<dbReference type="SUPFAM" id="SSF55874">
    <property type="entry name" value="ATPase domain of HSP90 chaperone/DNA topoisomerase II/histidine kinase"/>
    <property type="match status" value="1"/>
</dbReference>
<evidence type="ECO:0000256" key="7">
    <source>
        <dbReference type="PROSITE-ProRule" id="PRU00169"/>
    </source>
</evidence>
<evidence type="ECO:0000313" key="12">
    <source>
        <dbReference type="Proteomes" id="UP001337305"/>
    </source>
</evidence>
<dbReference type="Gene3D" id="3.40.50.2300">
    <property type="match status" value="1"/>
</dbReference>
<dbReference type="SMART" id="SM00448">
    <property type="entry name" value="REC"/>
    <property type="match status" value="1"/>
</dbReference>
<dbReference type="Gene3D" id="1.10.10.60">
    <property type="entry name" value="Homeodomain-like"/>
    <property type="match status" value="2"/>
</dbReference>
<dbReference type="InterPro" id="IPR005467">
    <property type="entry name" value="His_kinase_dom"/>
</dbReference>
<dbReference type="Gene3D" id="3.30.565.10">
    <property type="entry name" value="Histidine kinase-like ATPase, C-terminal domain"/>
    <property type="match status" value="1"/>
</dbReference>
<keyword evidence="4" id="KW-0805">Transcription regulation</keyword>
<evidence type="ECO:0000256" key="6">
    <source>
        <dbReference type="ARBA" id="ARBA00023163"/>
    </source>
</evidence>
<gene>
    <name evidence="11" type="ORF">N1F79_19470</name>
</gene>
<dbReference type="Gene3D" id="2.60.40.10">
    <property type="entry name" value="Immunoglobulins"/>
    <property type="match status" value="1"/>
</dbReference>
<dbReference type="SMART" id="SM00387">
    <property type="entry name" value="HATPase_c"/>
    <property type="match status" value="1"/>
</dbReference>
<dbReference type="SUPFAM" id="SSF47384">
    <property type="entry name" value="Homodimeric domain of signal transducing histidine kinase"/>
    <property type="match status" value="1"/>
</dbReference>
<dbReference type="InterPro" id="IPR011006">
    <property type="entry name" value="CheY-like_superfamily"/>
</dbReference>
<dbReference type="InterPro" id="IPR009057">
    <property type="entry name" value="Homeodomain-like_sf"/>
</dbReference>
<dbReference type="PANTHER" id="PTHR43547">
    <property type="entry name" value="TWO-COMPONENT HISTIDINE KINASE"/>
    <property type="match status" value="1"/>
</dbReference>
<dbReference type="PANTHER" id="PTHR43547:SF2">
    <property type="entry name" value="HYBRID SIGNAL TRANSDUCTION HISTIDINE KINASE C"/>
    <property type="match status" value="1"/>
</dbReference>
<dbReference type="SMART" id="SM00342">
    <property type="entry name" value="HTH_ARAC"/>
    <property type="match status" value="1"/>
</dbReference>
<dbReference type="SUPFAM" id="SSF50998">
    <property type="entry name" value="Quinoprotein alcohol dehydrogenase-like"/>
    <property type="match status" value="2"/>
</dbReference>
<dbReference type="InterPro" id="IPR001789">
    <property type="entry name" value="Sig_transdc_resp-reg_receiver"/>
</dbReference>
<dbReference type="InterPro" id="IPR004358">
    <property type="entry name" value="Sig_transdc_His_kin-like_C"/>
</dbReference>
<dbReference type="SUPFAM" id="SSF52172">
    <property type="entry name" value="CheY-like"/>
    <property type="match status" value="1"/>
</dbReference>
<name>A0ABU7XX69_9FLAO</name>
<feature type="modified residue" description="4-aspartylphosphate" evidence="7">
    <location>
        <position position="1105"/>
    </location>
</feature>
<dbReference type="InterPro" id="IPR003594">
    <property type="entry name" value="HATPase_dom"/>
</dbReference>
<dbReference type="InterPro" id="IPR018060">
    <property type="entry name" value="HTH_AraC"/>
</dbReference>
<dbReference type="Pfam" id="PF12833">
    <property type="entry name" value="HTH_18"/>
    <property type="match status" value="1"/>
</dbReference>
<dbReference type="InterPro" id="IPR011123">
    <property type="entry name" value="Y_Y_Y"/>
</dbReference>
<dbReference type="InterPro" id="IPR015943">
    <property type="entry name" value="WD40/YVTN_repeat-like_dom_sf"/>
</dbReference>
<evidence type="ECO:0000259" key="10">
    <source>
        <dbReference type="PROSITE" id="PS50110"/>
    </source>
</evidence>
<reference evidence="11 12" key="1">
    <citation type="submission" date="2022-09" db="EMBL/GenBank/DDBJ databases">
        <title>Genome sequencing of Flavivirga sp. MEBiC05379.</title>
        <authorList>
            <person name="Oh H.-M."/>
            <person name="Kwon K.K."/>
            <person name="Park M.J."/>
            <person name="Yang S.-H."/>
        </authorList>
    </citation>
    <scope>NUCLEOTIDE SEQUENCE [LARGE SCALE GENOMIC DNA]</scope>
    <source>
        <strain evidence="11 12">MEBiC05379</strain>
    </source>
</reference>
<feature type="domain" description="Response regulatory" evidence="10">
    <location>
        <begin position="1057"/>
        <end position="1172"/>
    </location>
</feature>
<feature type="domain" description="HTH araC/xylS-type" evidence="8">
    <location>
        <begin position="1204"/>
        <end position="1303"/>
    </location>
</feature>
<dbReference type="PROSITE" id="PS00041">
    <property type="entry name" value="HTH_ARAC_FAMILY_1"/>
    <property type="match status" value="1"/>
</dbReference>
<dbReference type="Pfam" id="PF00072">
    <property type="entry name" value="Response_reg"/>
    <property type="match status" value="1"/>
</dbReference>
<evidence type="ECO:0000256" key="1">
    <source>
        <dbReference type="ARBA" id="ARBA00000085"/>
    </source>
</evidence>
<keyword evidence="5" id="KW-0238">DNA-binding</keyword>
<dbReference type="Pfam" id="PF07495">
    <property type="entry name" value="Y_Y_Y"/>
    <property type="match status" value="1"/>
</dbReference>
<dbReference type="CDD" id="cd00075">
    <property type="entry name" value="HATPase"/>
    <property type="match status" value="1"/>
</dbReference>
<evidence type="ECO:0000256" key="5">
    <source>
        <dbReference type="ARBA" id="ARBA00023125"/>
    </source>
</evidence>
<dbReference type="InterPro" id="IPR011110">
    <property type="entry name" value="Reg_prop"/>
</dbReference>
<dbReference type="EC" id="2.7.13.3" evidence="2"/>
<evidence type="ECO:0000259" key="9">
    <source>
        <dbReference type="PROSITE" id="PS50109"/>
    </source>
</evidence>
<dbReference type="Pfam" id="PF02518">
    <property type="entry name" value="HATPase_c"/>
    <property type="match status" value="1"/>
</dbReference>
<dbReference type="SUPFAM" id="SSF46689">
    <property type="entry name" value="Homeodomain-like"/>
    <property type="match status" value="1"/>
</dbReference>
<evidence type="ECO:0000256" key="2">
    <source>
        <dbReference type="ARBA" id="ARBA00012438"/>
    </source>
</evidence>
<evidence type="ECO:0000313" key="11">
    <source>
        <dbReference type="EMBL" id="MEF3835313.1"/>
    </source>
</evidence>
<dbReference type="Proteomes" id="UP001337305">
    <property type="component" value="Unassembled WGS sequence"/>
</dbReference>
<dbReference type="Gene3D" id="2.130.10.10">
    <property type="entry name" value="YVTN repeat-like/Quinoprotein amine dehydrogenase"/>
    <property type="match status" value="2"/>
</dbReference>
<keyword evidence="11" id="KW-0067">ATP-binding</keyword>
<dbReference type="Pfam" id="PF07494">
    <property type="entry name" value="Reg_prop"/>
    <property type="match status" value="1"/>
</dbReference>
<dbReference type="InterPro" id="IPR011047">
    <property type="entry name" value="Quinoprotein_ADH-like_sf"/>
</dbReference>
<dbReference type="PROSITE" id="PS50110">
    <property type="entry name" value="RESPONSE_REGULATORY"/>
    <property type="match status" value="1"/>
</dbReference>
<dbReference type="RefSeq" id="WP_303307604.1">
    <property type="nucleotide sequence ID" value="NZ_JAODOP010000004.1"/>
</dbReference>
<dbReference type="GO" id="GO:0005524">
    <property type="term" value="F:ATP binding"/>
    <property type="evidence" value="ECO:0007669"/>
    <property type="project" value="UniProtKB-KW"/>
</dbReference>
<keyword evidence="6" id="KW-0804">Transcription</keyword>
<evidence type="ECO:0000259" key="8">
    <source>
        <dbReference type="PROSITE" id="PS01124"/>
    </source>
</evidence>
<keyword evidence="11" id="KW-0547">Nucleotide-binding</keyword>
<comment type="catalytic activity">
    <reaction evidence="1">
        <text>ATP + protein L-histidine = ADP + protein N-phospho-L-histidine.</text>
        <dbReference type="EC" id="2.7.13.3"/>
    </reaction>
</comment>
<accession>A0ABU7XX69</accession>
<feature type="domain" description="Histidine kinase" evidence="9">
    <location>
        <begin position="796"/>
        <end position="1015"/>
    </location>
</feature>
<dbReference type="InterPro" id="IPR036890">
    <property type="entry name" value="HATPase_C_sf"/>
</dbReference>
<dbReference type="PROSITE" id="PS50109">
    <property type="entry name" value="HIS_KIN"/>
    <property type="match status" value="1"/>
</dbReference>
<proteinExistence type="predicted"/>
<dbReference type="Gene3D" id="1.10.287.130">
    <property type="match status" value="1"/>
</dbReference>
<evidence type="ECO:0000256" key="4">
    <source>
        <dbReference type="ARBA" id="ARBA00023015"/>
    </source>
</evidence>
<dbReference type="InterPro" id="IPR018062">
    <property type="entry name" value="HTH_AraC-typ_CS"/>
</dbReference>
<comment type="caution">
    <text evidence="11">The sequence shown here is derived from an EMBL/GenBank/DDBJ whole genome shotgun (WGS) entry which is preliminary data.</text>
</comment>
<dbReference type="PRINTS" id="PR00344">
    <property type="entry name" value="BCTRLSENSOR"/>
</dbReference>
<sequence>MTIQGPLGNIWLRCSKGILVYDGYNYKLIKNKAVFFNDKKKNRVQDMLTDSDGNIWITSASGLLTKYNASTGLFEDMSSLLAEKDHVNNIFSKGKSIWLASKSGNIYRYTDSKISRVITIPHINPPLKNIFDIELVGNKQLYISTTDGEIFNYDLKTKQLTKLTGSFNNYPGNIVLTADNSSNRLWIGTEIHGLFVYNTTSKQFVQDIFFKKKKFNINKEMFITLFCDSHGYIWGGTDGGGLYKINSNTGSIDLFTKQDTNEFSLNSNSVLNISEDSHKNIWVTTNYGSLFVLPNANINIKYHTGSENNTPLRILSIYKSSIGDLFIGTDGAGLTKIVNNPDGTTNATQYFNNLPRDKGFYVQSITEDEHANIWLGTYRNGLWCFNTKNNTLRKKISIYNSKEQEATDVRTVFKDSKGRIWIGSNISVSIFTDDLRPIASFENNKNGLKGSNTESILEDKNGTIWLALYNGGLFQFNENTVDIKQSMFTKYSSYENNDIFSAKSMVLGEPNEIYLINHNGKLLKFNTTDKTYSNFEHIESINEQIFSSIIKENDQILWIGSTNNGISRLDIKKSTLKTFNTTDGFQNNMFLSTSSFKDKEGLLYFGGIKGINYFNPKHLRKKVSKAILRINDIEILNQPVDSLIPSQVTTGIHNIESLKLKYNQSSFSFRFSAIDNILNPKYYYAYRLKGFDDKWITNHSERVAIYTNIPSGDYTFEVKAGTKKNTWDIPTKQINITIEQPIWNKPLAYIIYLFIMALIAYGIRRWYLLRKKLFLEKIDHKKENELHEIKMNFFTKMSHEIQTPITLILGPIDDMLKRAEQNGNLLLKQRLNIISNNTKRLSKIARELTLVRNKELDKLRLIVNKNNLYKDIENISLSFKELARQKQIDFAINCPKNLSEAWYDKEKIEHIIYNLLSNAFKFTPKEGYIQLNVIPIDFKKAIRLSVVDSGPGIPQKELNTIFELFYQSKAGKKNKGSGIGLALTKELVDLHKGSIEVESTPGKGTIFTITLPIKEEAYTESERITTNTFEEPNVIDTVLENELSIEPNGSLNTTKKTILIVEDNYDLQAFLKDLLFNQYNIILAENGEEGYLYAKNNFPDLIISDIIMPKMDGIKMCDKLQDDKLTKHIPIILLTAKNSTHSKIHGLQSGAIEYINKPFNTKELLLKIKNIISSKEHIISKYRKEMISNPKIKQKKSQDEIFLENMMSYITLNLNDTNFKVEGLAGFLNMSYSSLYRKCLELTGQSIVDFVRSLRLKRAAILITKYGYSISEAAFMNGFNDPKYFSKCFKKQFKKTPKEFKNEAVKTDIPSYLKKHAIKSLDL</sequence>
<dbReference type="InterPro" id="IPR013783">
    <property type="entry name" value="Ig-like_fold"/>
</dbReference>
<keyword evidence="12" id="KW-1185">Reference proteome</keyword>
<organism evidence="11 12">
    <name type="scientific">Flavivirga spongiicola</name>
    <dbReference type="NCBI Taxonomy" id="421621"/>
    <lineage>
        <taxon>Bacteria</taxon>
        <taxon>Pseudomonadati</taxon>
        <taxon>Bacteroidota</taxon>
        <taxon>Flavobacteriia</taxon>
        <taxon>Flavobacteriales</taxon>
        <taxon>Flavobacteriaceae</taxon>
        <taxon>Flavivirga</taxon>
    </lineage>
</organism>
<dbReference type="PROSITE" id="PS01124">
    <property type="entry name" value="HTH_ARAC_FAMILY_2"/>
    <property type="match status" value="1"/>
</dbReference>
<dbReference type="EMBL" id="JAODOP010000004">
    <property type="protein sequence ID" value="MEF3835313.1"/>
    <property type="molecule type" value="Genomic_DNA"/>
</dbReference>
<dbReference type="InterPro" id="IPR036097">
    <property type="entry name" value="HisK_dim/P_sf"/>
</dbReference>
<dbReference type="CDD" id="cd00082">
    <property type="entry name" value="HisKA"/>
    <property type="match status" value="1"/>
</dbReference>
<dbReference type="InterPro" id="IPR003661">
    <property type="entry name" value="HisK_dim/P_dom"/>
</dbReference>